<organism evidence="2 3">
    <name type="scientific">Roseivivax halotolerans</name>
    <dbReference type="NCBI Taxonomy" id="93684"/>
    <lineage>
        <taxon>Bacteria</taxon>
        <taxon>Pseudomonadati</taxon>
        <taxon>Pseudomonadota</taxon>
        <taxon>Alphaproteobacteria</taxon>
        <taxon>Rhodobacterales</taxon>
        <taxon>Roseobacteraceae</taxon>
        <taxon>Roseivivax</taxon>
    </lineage>
</organism>
<dbReference type="RefSeq" id="WP_093009000.1">
    <property type="nucleotide sequence ID" value="NZ_FOXV01000001.1"/>
</dbReference>
<dbReference type="SUPFAM" id="SSF53254">
    <property type="entry name" value="Phosphoglycerate mutase-like"/>
    <property type="match status" value="1"/>
</dbReference>
<accession>A0A1I5V1V0</accession>
<dbReference type="SMART" id="SM00855">
    <property type="entry name" value="PGAM"/>
    <property type="match status" value="1"/>
</dbReference>
<dbReference type="GO" id="GO:0016787">
    <property type="term" value="F:hydrolase activity"/>
    <property type="evidence" value="ECO:0007669"/>
    <property type="project" value="UniProtKB-KW"/>
</dbReference>
<gene>
    <name evidence="2" type="ORF">SAMN05421853_101286</name>
</gene>
<evidence type="ECO:0000313" key="3">
    <source>
        <dbReference type="Proteomes" id="UP000243106"/>
    </source>
</evidence>
<dbReference type="STRING" id="93684.SAMN05421853_101286"/>
<evidence type="ECO:0000313" key="2">
    <source>
        <dbReference type="EMBL" id="SFQ01470.1"/>
    </source>
</evidence>
<dbReference type="PANTHER" id="PTHR20935">
    <property type="entry name" value="PHOSPHOGLYCERATE MUTASE-RELATED"/>
    <property type="match status" value="1"/>
</dbReference>
<dbReference type="InterPro" id="IPR013078">
    <property type="entry name" value="His_Pase_superF_clade-1"/>
</dbReference>
<dbReference type="InterPro" id="IPR051021">
    <property type="entry name" value="Mito_Ser/Thr_phosphatase"/>
</dbReference>
<proteinExistence type="predicted"/>
<dbReference type="InterPro" id="IPR029033">
    <property type="entry name" value="His_PPase_superfam"/>
</dbReference>
<keyword evidence="3" id="KW-1185">Reference proteome</keyword>
<protein>
    <submittedName>
        <fullName evidence="2">Broad specificity phosphatase PhoE</fullName>
    </submittedName>
</protein>
<dbReference type="Pfam" id="PF00300">
    <property type="entry name" value="His_Phos_1"/>
    <property type="match status" value="1"/>
</dbReference>
<reference evidence="3" key="1">
    <citation type="submission" date="2016-10" db="EMBL/GenBank/DDBJ databases">
        <authorList>
            <person name="Varghese N."/>
            <person name="Submissions S."/>
        </authorList>
    </citation>
    <scope>NUCLEOTIDE SEQUENCE [LARGE SCALE GENOMIC DNA]</scope>
    <source>
        <strain evidence="3">JCM 10271</strain>
    </source>
</reference>
<dbReference type="CDD" id="cd07067">
    <property type="entry name" value="HP_PGM_like"/>
    <property type="match status" value="1"/>
</dbReference>
<dbReference type="Proteomes" id="UP000243106">
    <property type="component" value="Unassembled WGS sequence"/>
</dbReference>
<name>A0A1I5V1V0_9RHOB</name>
<evidence type="ECO:0000256" key="1">
    <source>
        <dbReference type="ARBA" id="ARBA00022801"/>
    </source>
</evidence>
<dbReference type="Gene3D" id="3.40.50.1240">
    <property type="entry name" value="Phosphoglycerate mutase-like"/>
    <property type="match status" value="1"/>
</dbReference>
<keyword evidence="1" id="KW-0378">Hydrolase</keyword>
<dbReference type="EMBL" id="FOXV01000001">
    <property type="protein sequence ID" value="SFQ01470.1"/>
    <property type="molecule type" value="Genomic_DNA"/>
</dbReference>
<dbReference type="PANTHER" id="PTHR20935:SF0">
    <property type="entry name" value="SERINE_THREONINE-PROTEIN PHOSPHATASE PGAM5, MITOCHONDRIAL"/>
    <property type="match status" value="1"/>
</dbReference>
<dbReference type="AlphaFoldDB" id="A0A1I5V1V0"/>
<sequence>MTHILLVRHGQANSAARDEASYDRLSPLGREQARWLGAHLREGGERFAQAVSGTLNRQVETLEEMSVAEAAPVQDPRLNELEYFTMAQAFEAEHGVPMPIDRPAFLEHLPAMFAAWERGEIEGAPETFAAFEARIADMLAELSQGKSPVVAVTSGGVIGMALRVALRLDIRAFAHLCLSIENTSIHRLQVLPSGLALAQFNACPHLEPRERRTSRTHL</sequence>